<keyword evidence="17 18" id="KW-0132">Cell division</keyword>
<keyword evidence="8 17" id="KW-0436">Ligase</keyword>
<evidence type="ECO:0000256" key="10">
    <source>
        <dbReference type="ARBA" id="ARBA00022840"/>
    </source>
</evidence>
<keyword evidence="7 17" id="KW-0963">Cytoplasm</keyword>
<keyword evidence="10 17" id="KW-0067">ATP-binding</keyword>
<feature type="compositionally biased region" description="Low complexity" evidence="19">
    <location>
        <begin position="554"/>
        <end position="590"/>
    </location>
</feature>
<evidence type="ECO:0000256" key="11">
    <source>
        <dbReference type="ARBA" id="ARBA00022960"/>
    </source>
</evidence>
<dbReference type="Gene3D" id="3.40.50.720">
    <property type="entry name" value="NAD(P)-binding Rossmann-like Domain"/>
    <property type="match status" value="1"/>
</dbReference>
<evidence type="ECO:0000259" key="20">
    <source>
        <dbReference type="Pfam" id="PF02875"/>
    </source>
</evidence>
<evidence type="ECO:0000256" key="12">
    <source>
        <dbReference type="ARBA" id="ARBA00022984"/>
    </source>
</evidence>
<dbReference type="HAMAP" id="MF_00639">
    <property type="entry name" value="MurD"/>
    <property type="match status" value="1"/>
</dbReference>
<evidence type="ECO:0000313" key="22">
    <source>
        <dbReference type="EMBL" id="HIX47045.1"/>
    </source>
</evidence>
<dbReference type="AlphaFoldDB" id="A0A9D1VU68"/>
<dbReference type="InterPro" id="IPR036565">
    <property type="entry name" value="Mur-like_cat_sf"/>
</dbReference>
<feature type="domain" description="Mur ligase C-terminal" evidence="20">
    <location>
        <begin position="306"/>
        <end position="420"/>
    </location>
</feature>
<dbReference type="Pfam" id="PF02875">
    <property type="entry name" value="Mur_ligase_C"/>
    <property type="match status" value="1"/>
</dbReference>
<dbReference type="SUPFAM" id="SSF51984">
    <property type="entry name" value="MurCD N-terminal domain"/>
    <property type="match status" value="1"/>
</dbReference>
<dbReference type="EC" id="6.3.2.9" evidence="5 17"/>
<organism evidence="22 23">
    <name type="scientific">Candidatus Borkfalkia faecigallinarum</name>
    <dbReference type="NCBI Taxonomy" id="2838509"/>
    <lineage>
        <taxon>Bacteria</taxon>
        <taxon>Bacillati</taxon>
        <taxon>Bacillota</taxon>
        <taxon>Clostridia</taxon>
        <taxon>Christensenellales</taxon>
        <taxon>Christensenellaceae</taxon>
        <taxon>Candidatus Borkfalkia</taxon>
    </lineage>
</organism>
<dbReference type="InterPro" id="IPR005762">
    <property type="entry name" value="MurD"/>
</dbReference>
<protein>
    <recommendedName>
        <fullName evidence="6 17">UDP-N-acetylmuramoylalanine--D-glutamate ligase</fullName>
        <ecNumber evidence="5 17">6.3.2.9</ecNumber>
    </recommendedName>
    <alternativeName>
        <fullName evidence="15 17">D-glutamic acid-adding enzyme</fullName>
    </alternativeName>
    <alternativeName>
        <fullName evidence="14 17">UDP-N-acetylmuramoyl-L-alanyl-D-glutamate synthetase</fullName>
    </alternativeName>
</protein>
<dbReference type="Gene3D" id="3.90.190.20">
    <property type="entry name" value="Mur ligase, C-terminal domain"/>
    <property type="match status" value="1"/>
</dbReference>
<evidence type="ECO:0000256" key="15">
    <source>
        <dbReference type="ARBA" id="ARBA00032324"/>
    </source>
</evidence>
<dbReference type="GO" id="GO:0051301">
    <property type="term" value="P:cell division"/>
    <property type="evidence" value="ECO:0007669"/>
    <property type="project" value="UniProtKB-KW"/>
</dbReference>
<reference evidence="22" key="1">
    <citation type="journal article" date="2021" name="PeerJ">
        <title>Extensive microbial diversity within the chicken gut microbiome revealed by metagenomics and culture.</title>
        <authorList>
            <person name="Gilroy R."/>
            <person name="Ravi A."/>
            <person name="Getino M."/>
            <person name="Pursley I."/>
            <person name="Horton D.L."/>
            <person name="Alikhan N.F."/>
            <person name="Baker D."/>
            <person name="Gharbi K."/>
            <person name="Hall N."/>
            <person name="Watson M."/>
            <person name="Adriaenssens E.M."/>
            <person name="Foster-Nyarko E."/>
            <person name="Jarju S."/>
            <person name="Secka A."/>
            <person name="Antonio M."/>
            <person name="Oren A."/>
            <person name="Chaudhuri R.R."/>
            <person name="La Ragione R."/>
            <person name="Hildebrand F."/>
            <person name="Pallen M.J."/>
        </authorList>
    </citation>
    <scope>NUCLEOTIDE SEQUENCE</scope>
    <source>
        <strain evidence="22">26628</strain>
    </source>
</reference>
<keyword evidence="11 17" id="KW-0133">Cell shape</keyword>
<feature type="binding site" evidence="17">
    <location>
        <begin position="113"/>
        <end position="119"/>
    </location>
    <ligand>
        <name>ATP</name>
        <dbReference type="ChEBI" id="CHEBI:30616"/>
    </ligand>
</feature>
<evidence type="ECO:0000256" key="8">
    <source>
        <dbReference type="ARBA" id="ARBA00022598"/>
    </source>
</evidence>
<feature type="compositionally biased region" description="Low complexity" evidence="19">
    <location>
        <begin position="463"/>
        <end position="478"/>
    </location>
</feature>
<reference evidence="22" key="2">
    <citation type="submission" date="2021-04" db="EMBL/GenBank/DDBJ databases">
        <authorList>
            <person name="Gilroy R."/>
        </authorList>
    </citation>
    <scope>NUCLEOTIDE SEQUENCE</scope>
    <source>
        <strain evidence="22">26628</strain>
    </source>
</reference>
<dbReference type="SUPFAM" id="SSF53244">
    <property type="entry name" value="MurD-like peptide ligases, peptide-binding domain"/>
    <property type="match status" value="1"/>
</dbReference>
<dbReference type="PANTHER" id="PTHR43692">
    <property type="entry name" value="UDP-N-ACETYLMURAMOYLALANINE--D-GLUTAMATE LIGASE"/>
    <property type="match status" value="1"/>
</dbReference>
<dbReference type="GO" id="GO:0009252">
    <property type="term" value="P:peptidoglycan biosynthetic process"/>
    <property type="evidence" value="ECO:0007669"/>
    <property type="project" value="UniProtKB-UniRule"/>
</dbReference>
<evidence type="ECO:0000313" key="23">
    <source>
        <dbReference type="Proteomes" id="UP000824249"/>
    </source>
</evidence>
<evidence type="ECO:0000256" key="13">
    <source>
        <dbReference type="ARBA" id="ARBA00023316"/>
    </source>
</evidence>
<comment type="caution">
    <text evidence="22">The sequence shown here is derived from an EMBL/GenBank/DDBJ whole genome shotgun (WGS) entry which is preliminary data.</text>
</comment>
<keyword evidence="9 17" id="KW-0547">Nucleotide-binding</keyword>
<evidence type="ECO:0000256" key="17">
    <source>
        <dbReference type="HAMAP-Rule" id="MF_00639"/>
    </source>
</evidence>
<gene>
    <name evidence="17 22" type="primary">murD</name>
    <name evidence="22" type="ORF">H9737_05075</name>
</gene>
<evidence type="ECO:0000256" key="7">
    <source>
        <dbReference type="ARBA" id="ARBA00022490"/>
    </source>
</evidence>
<evidence type="ECO:0000256" key="2">
    <source>
        <dbReference type="ARBA" id="ARBA00004496"/>
    </source>
</evidence>
<evidence type="ECO:0000256" key="9">
    <source>
        <dbReference type="ARBA" id="ARBA00022741"/>
    </source>
</evidence>
<dbReference type="EMBL" id="DXFD01000080">
    <property type="protein sequence ID" value="HIX47045.1"/>
    <property type="molecule type" value="Genomic_DNA"/>
</dbReference>
<dbReference type="SUPFAM" id="SSF53623">
    <property type="entry name" value="MurD-like peptide ligases, catalytic domain"/>
    <property type="match status" value="1"/>
</dbReference>
<name>A0A9D1VU68_9FIRM</name>
<keyword evidence="13 17" id="KW-0961">Cell wall biogenesis/degradation</keyword>
<evidence type="ECO:0000256" key="19">
    <source>
        <dbReference type="SAM" id="MobiDB-lite"/>
    </source>
</evidence>
<dbReference type="InterPro" id="IPR013221">
    <property type="entry name" value="Mur_ligase_cen"/>
</dbReference>
<evidence type="ECO:0000259" key="21">
    <source>
        <dbReference type="Pfam" id="PF08245"/>
    </source>
</evidence>
<sequence length="596" mass="61825">MNFKTQKFLVAGLSRSGIAAADLLLARGAAVYLYDDRPAALESEQARALRAAGARAVSGGEEGVRACDVLVLSPGIPIDHPLPVLFRRAGKAIVGEAELGCRLLRAPLVAVTGTNGKTTTVAMLGAIFRAAGLRCVPCGNVGRPITSVVGEADEDSVAVAEISSFQLETLSSIRPHVAVVTNVAEDHLDRHYTMENYIFLKSKLLRNLRESEFAVLNRDDPIVREMAEKVRCPVRWFSLRGEADGAFFRDGALYFADEKIMDAERLSLGGEHNVRNALAAACAARLMGVETGAIAAALSSMPGVRHRIRPVACVRGIEFIDDSKGTNVDAALSAVACMRKDTVLLLGGKDKGYDYGRLFAGLRGSRVVCCVLYGENRFRLLDAAVRAGEPRIALVPKFDLAVRVAAMTAKAGQAVLLSPASSSFDEFSGYEERGDRFAAIVRGEGLPGRTACAPPSAPPSAPPRAEQAPPAEQTEPAPFSLEEEVPSAEQTEPVPPACGEAAFPSPGEGSASASPAGESLGEAAPPAGEPFGEAASLAGEPFGEAALSREEEPPAGQAGSVAPAGQAGPVAPAGQTAPAAPAAGEGEAVARASDAG</sequence>
<comment type="similarity">
    <text evidence="4 17">Belongs to the MurCDEF family.</text>
</comment>
<dbReference type="Gene3D" id="3.40.1190.10">
    <property type="entry name" value="Mur-like, catalytic domain"/>
    <property type="match status" value="1"/>
</dbReference>
<comment type="function">
    <text evidence="1 17 18">Cell wall formation. Catalyzes the addition of glutamate to the nucleotide precursor UDP-N-acetylmuramoyl-L-alanine (UMA).</text>
</comment>
<proteinExistence type="inferred from homology"/>
<keyword evidence="17 18" id="KW-0131">Cell cycle</keyword>
<dbReference type="GO" id="GO:0071555">
    <property type="term" value="P:cell wall organization"/>
    <property type="evidence" value="ECO:0007669"/>
    <property type="project" value="UniProtKB-KW"/>
</dbReference>
<dbReference type="Pfam" id="PF08245">
    <property type="entry name" value="Mur_ligase_M"/>
    <property type="match status" value="1"/>
</dbReference>
<dbReference type="GO" id="GO:0008764">
    <property type="term" value="F:UDP-N-acetylmuramoylalanine-D-glutamate ligase activity"/>
    <property type="evidence" value="ECO:0007669"/>
    <property type="project" value="UniProtKB-UniRule"/>
</dbReference>
<dbReference type="GO" id="GO:0005737">
    <property type="term" value="C:cytoplasm"/>
    <property type="evidence" value="ECO:0007669"/>
    <property type="project" value="UniProtKB-SubCell"/>
</dbReference>
<evidence type="ECO:0000256" key="4">
    <source>
        <dbReference type="ARBA" id="ARBA00010416"/>
    </source>
</evidence>
<feature type="compositionally biased region" description="Low complexity" evidence="19">
    <location>
        <begin position="501"/>
        <end position="535"/>
    </location>
</feature>
<feature type="domain" description="Mur ligase central" evidence="21">
    <location>
        <begin position="111"/>
        <end position="284"/>
    </location>
</feature>
<comment type="pathway">
    <text evidence="3 17 18">Cell wall biogenesis; peptidoglycan biosynthesis.</text>
</comment>
<keyword evidence="12 17" id="KW-0573">Peptidoglycan synthesis</keyword>
<feature type="region of interest" description="Disordered" evidence="19">
    <location>
        <begin position="448"/>
        <end position="596"/>
    </location>
</feature>
<evidence type="ECO:0000256" key="6">
    <source>
        <dbReference type="ARBA" id="ARBA00015655"/>
    </source>
</evidence>
<evidence type="ECO:0000256" key="14">
    <source>
        <dbReference type="ARBA" id="ARBA00030398"/>
    </source>
</evidence>
<comment type="catalytic activity">
    <reaction evidence="16 17 18">
        <text>UDP-N-acetyl-alpha-D-muramoyl-L-alanine + D-glutamate + ATP = UDP-N-acetyl-alpha-D-muramoyl-L-alanyl-D-glutamate + ADP + phosphate + H(+)</text>
        <dbReference type="Rhea" id="RHEA:16429"/>
        <dbReference type="ChEBI" id="CHEBI:15378"/>
        <dbReference type="ChEBI" id="CHEBI:29986"/>
        <dbReference type="ChEBI" id="CHEBI:30616"/>
        <dbReference type="ChEBI" id="CHEBI:43474"/>
        <dbReference type="ChEBI" id="CHEBI:83898"/>
        <dbReference type="ChEBI" id="CHEBI:83900"/>
        <dbReference type="ChEBI" id="CHEBI:456216"/>
        <dbReference type="EC" id="6.3.2.9"/>
    </reaction>
</comment>
<evidence type="ECO:0000256" key="18">
    <source>
        <dbReference type="RuleBase" id="RU003664"/>
    </source>
</evidence>
<dbReference type="PANTHER" id="PTHR43692:SF1">
    <property type="entry name" value="UDP-N-ACETYLMURAMOYLALANINE--D-GLUTAMATE LIGASE"/>
    <property type="match status" value="1"/>
</dbReference>
<dbReference type="GO" id="GO:0008360">
    <property type="term" value="P:regulation of cell shape"/>
    <property type="evidence" value="ECO:0007669"/>
    <property type="project" value="UniProtKB-KW"/>
</dbReference>
<evidence type="ECO:0000256" key="5">
    <source>
        <dbReference type="ARBA" id="ARBA00012212"/>
    </source>
</evidence>
<dbReference type="InterPro" id="IPR004101">
    <property type="entry name" value="Mur_ligase_C"/>
</dbReference>
<evidence type="ECO:0000256" key="16">
    <source>
        <dbReference type="ARBA" id="ARBA00047632"/>
    </source>
</evidence>
<comment type="subcellular location">
    <subcellularLocation>
        <location evidence="2 17 18">Cytoplasm</location>
    </subcellularLocation>
</comment>
<dbReference type="NCBIfam" id="TIGR01087">
    <property type="entry name" value="murD"/>
    <property type="match status" value="1"/>
</dbReference>
<evidence type="ECO:0000256" key="1">
    <source>
        <dbReference type="ARBA" id="ARBA00002734"/>
    </source>
</evidence>
<evidence type="ECO:0000256" key="3">
    <source>
        <dbReference type="ARBA" id="ARBA00004752"/>
    </source>
</evidence>
<dbReference type="InterPro" id="IPR036615">
    <property type="entry name" value="Mur_ligase_C_dom_sf"/>
</dbReference>
<accession>A0A9D1VU68</accession>
<dbReference type="GO" id="GO:0005524">
    <property type="term" value="F:ATP binding"/>
    <property type="evidence" value="ECO:0007669"/>
    <property type="project" value="UniProtKB-UniRule"/>
</dbReference>
<dbReference type="Proteomes" id="UP000824249">
    <property type="component" value="Unassembled WGS sequence"/>
</dbReference>